<dbReference type="Proteomes" id="UP001597393">
    <property type="component" value="Unassembled WGS sequence"/>
</dbReference>
<evidence type="ECO:0000256" key="4">
    <source>
        <dbReference type="RuleBase" id="RU000363"/>
    </source>
</evidence>
<gene>
    <name evidence="5" type="ORF">ACFSQ3_08315</name>
</gene>
<dbReference type="Pfam" id="PF00106">
    <property type="entry name" value="adh_short"/>
    <property type="match status" value="1"/>
</dbReference>
<organism evidence="5 6">
    <name type="scientific">Sphingobacterium corticis</name>
    <dbReference type="NCBI Taxonomy" id="1812823"/>
    <lineage>
        <taxon>Bacteria</taxon>
        <taxon>Pseudomonadati</taxon>
        <taxon>Bacteroidota</taxon>
        <taxon>Sphingobacteriia</taxon>
        <taxon>Sphingobacteriales</taxon>
        <taxon>Sphingobacteriaceae</taxon>
        <taxon>Sphingobacterium</taxon>
    </lineage>
</organism>
<comment type="similarity">
    <text evidence="1 4">Belongs to the short-chain dehydrogenases/reductases (SDR) family.</text>
</comment>
<proteinExistence type="inferred from homology"/>
<sequence>MKTALITGANKGIGFETAKQLLACGFFVYVGSRDLSRGQAAAKLLNQEGFDQVKAIQLDITNAESVNLAREAIGLEIEQLDVLINNAGINGGSAPYTVLAADQQEFTDAFQTNVLGTALVTKAFVDLLKQSSSARIVNVSTSVGSLTLQSDPNWPAYDYAKYAVYAISKAALNMLTVQLAYELKDTAIKVNAVCPGYTQTDFTGNQGGSVSDAARRIIKYALLEEHCPTGKFFSEETNPATGEVAW</sequence>
<keyword evidence="2" id="KW-0521">NADP</keyword>
<evidence type="ECO:0000256" key="2">
    <source>
        <dbReference type="ARBA" id="ARBA00022857"/>
    </source>
</evidence>
<evidence type="ECO:0000313" key="5">
    <source>
        <dbReference type="EMBL" id="MFD2598954.1"/>
    </source>
</evidence>
<dbReference type="EMBL" id="JBHUMA010000006">
    <property type="protein sequence ID" value="MFD2598954.1"/>
    <property type="molecule type" value="Genomic_DNA"/>
</dbReference>
<name>A0ABW5NJ97_9SPHI</name>
<dbReference type="InterPro" id="IPR036291">
    <property type="entry name" value="NAD(P)-bd_dom_sf"/>
</dbReference>
<dbReference type="PROSITE" id="PS00061">
    <property type="entry name" value="ADH_SHORT"/>
    <property type="match status" value="1"/>
</dbReference>
<reference evidence="6" key="1">
    <citation type="journal article" date="2019" name="Int. J. Syst. Evol. Microbiol.">
        <title>The Global Catalogue of Microorganisms (GCM) 10K type strain sequencing project: providing services to taxonomists for standard genome sequencing and annotation.</title>
        <authorList>
            <consortium name="The Broad Institute Genomics Platform"/>
            <consortium name="The Broad Institute Genome Sequencing Center for Infectious Disease"/>
            <person name="Wu L."/>
            <person name="Ma J."/>
        </authorList>
    </citation>
    <scope>NUCLEOTIDE SEQUENCE [LARGE SCALE GENOMIC DNA]</scope>
    <source>
        <strain evidence="6">KCTC 42248</strain>
    </source>
</reference>
<dbReference type="InterPro" id="IPR020904">
    <property type="entry name" value="Sc_DH/Rdtase_CS"/>
</dbReference>
<dbReference type="RefSeq" id="WP_380869082.1">
    <property type="nucleotide sequence ID" value="NZ_JBHUMA010000006.1"/>
</dbReference>
<dbReference type="PRINTS" id="PR00080">
    <property type="entry name" value="SDRFAMILY"/>
</dbReference>
<dbReference type="PRINTS" id="PR00081">
    <property type="entry name" value="GDHRDH"/>
</dbReference>
<dbReference type="InterPro" id="IPR002347">
    <property type="entry name" value="SDR_fam"/>
</dbReference>
<dbReference type="Gene3D" id="3.40.50.720">
    <property type="entry name" value="NAD(P)-binding Rossmann-like Domain"/>
    <property type="match status" value="1"/>
</dbReference>
<protein>
    <submittedName>
        <fullName evidence="5">SDR family NAD(P)-dependent oxidoreductase</fullName>
    </submittedName>
</protein>
<dbReference type="PANTHER" id="PTHR43490:SF99">
    <property type="entry name" value="SHORT-CHAIN DEHYDROGENASE_REDUCTASE"/>
    <property type="match status" value="1"/>
</dbReference>
<keyword evidence="6" id="KW-1185">Reference proteome</keyword>
<dbReference type="PANTHER" id="PTHR43490">
    <property type="entry name" value="(+)-NEOMENTHOL DEHYDROGENASE"/>
    <property type="match status" value="1"/>
</dbReference>
<evidence type="ECO:0000256" key="3">
    <source>
        <dbReference type="ARBA" id="ARBA00023002"/>
    </source>
</evidence>
<comment type="caution">
    <text evidence="5">The sequence shown here is derived from an EMBL/GenBank/DDBJ whole genome shotgun (WGS) entry which is preliminary data.</text>
</comment>
<evidence type="ECO:0000256" key="1">
    <source>
        <dbReference type="ARBA" id="ARBA00006484"/>
    </source>
</evidence>
<accession>A0ABW5NJ97</accession>
<evidence type="ECO:0000313" key="6">
    <source>
        <dbReference type="Proteomes" id="UP001597393"/>
    </source>
</evidence>
<keyword evidence="3" id="KW-0560">Oxidoreductase</keyword>
<dbReference type="SUPFAM" id="SSF51735">
    <property type="entry name" value="NAD(P)-binding Rossmann-fold domains"/>
    <property type="match status" value="1"/>
</dbReference>